<sequence length="184" mass="19636">MNGLLKTAALFFGLAAATLGAYLVTIQLTGNFAAVVPGEVYRSNQPTAADISAYAGRYGIRTIINLRGRQENAAWYEDEVATAGRLGIGLVDFPMVADQRLDAQGAARLIAILKDAPRPILIHCRSGADRTGLASVIYLAKVAKVDEATAERQLSVRYGHIGIPLLSPTYAMDESWEALETAGT</sequence>
<reference evidence="2" key="1">
    <citation type="submission" date="2022-04" db="EMBL/GenBank/DDBJ databases">
        <title>Shinella lacus sp. nov., a novel member of the genus Shinella from water.</title>
        <authorList>
            <person name="Deng Y."/>
        </authorList>
    </citation>
    <scope>NUCLEOTIDE SEQUENCE</scope>
    <source>
        <strain evidence="2">JCM 31239</strain>
    </source>
</reference>
<proteinExistence type="inferred from homology"/>
<dbReference type="CDD" id="cd14529">
    <property type="entry name" value="TpbA-like"/>
    <property type="match status" value="1"/>
</dbReference>
<keyword evidence="3" id="KW-1185">Reference proteome</keyword>
<dbReference type="InterPro" id="IPR016130">
    <property type="entry name" value="Tyr_Pase_AS"/>
</dbReference>
<dbReference type="InterPro" id="IPR026893">
    <property type="entry name" value="Tyr/Ser_Pase_IphP-type"/>
</dbReference>
<dbReference type="SUPFAM" id="SSF52799">
    <property type="entry name" value="(Phosphotyrosine protein) phosphatases II"/>
    <property type="match status" value="1"/>
</dbReference>
<name>A0ABT8XJI0_9HYPH</name>
<evidence type="ECO:0000313" key="3">
    <source>
        <dbReference type="Proteomes" id="UP001177080"/>
    </source>
</evidence>
<dbReference type="PANTHER" id="PTHR31126">
    <property type="entry name" value="TYROSINE-PROTEIN PHOSPHATASE"/>
    <property type="match status" value="1"/>
</dbReference>
<comment type="similarity">
    <text evidence="1">Belongs to the protein-tyrosine phosphatase family.</text>
</comment>
<dbReference type="EMBL" id="WHSC02000009">
    <property type="protein sequence ID" value="MDO6123880.1"/>
    <property type="molecule type" value="Genomic_DNA"/>
</dbReference>
<accession>A0ABT8XJI0</accession>
<evidence type="ECO:0000313" key="2">
    <source>
        <dbReference type="EMBL" id="MDO6123880.1"/>
    </source>
</evidence>
<dbReference type="Gene3D" id="3.90.190.10">
    <property type="entry name" value="Protein tyrosine phosphatase superfamily"/>
    <property type="match status" value="1"/>
</dbReference>
<comment type="caution">
    <text evidence="2">The sequence shown here is derived from an EMBL/GenBank/DDBJ whole genome shotgun (WGS) entry which is preliminary data.</text>
</comment>
<protein>
    <submittedName>
        <fullName evidence="2">Dual specificity protein phosphatase family protein</fullName>
    </submittedName>
</protein>
<evidence type="ECO:0000256" key="1">
    <source>
        <dbReference type="ARBA" id="ARBA00009580"/>
    </source>
</evidence>
<dbReference type="PANTHER" id="PTHR31126:SF1">
    <property type="entry name" value="TYROSINE SPECIFIC PROTEIN PHOSPHATASES DOMAIN-CONTAINING PROTEIN"/>
    <property type="match status" value="1"/>
</dbReference>
<dbReference type="PROSITE" id="PS00383">
    <property type="entry name" value="TYR_PHOSPHATASE_1"/>
    <property type="match status" value="1"/>
</dbReference>
<dbReference type="Pfam" id="PF13350">
    <property type="entry name" value="Y_phosphatase3"/>
    <property type="match status" value="1"/>
</dbReference>
<dbReference type="InterPro" id="IPR029021">
    <property type="entry name" value="Prot-tyrosine_phosphatase-like"/>
</dbReference>
<dbReference type="RefSeq" id="WP_244759799.1">
    <property type="nucleotide sequence ID" value="NZ_JALJCJ010000001.1"/>
</dbReference>
<gene>
    <name evidence="2" type="ORF">GB928_022020</name>
</gene>
<organism evidence="2 3">
    <name type="scientific">Shinella curvata</name>
    <dbReference type="NCBI Taxonomy" id="1817964"/>
    <lineage>
        <taxon>Bacteria</taxon>
        <taxon>Pseudomonadati</taxon>
        <taxon>Pseudomonadota</taxon>
        <taxon>Alphaproteobacteria</taxon>
        <taxon>Hyphomicrobiales</taxon>
        <taxon>Rhizobiaceae</taxon>
        <taxon>Shinella</taxon>
    </lineage>
</organism>
<dbReference type="Proteomes" id="UP001177080">
    <property type="component" value="Unassembled WGS sequence"/>
</dbReference>